<dbReference type="Proteomes" id="UP000278222">
    <property type="component" value="Unassembled WGS sequence"/>
</dbReference>
<proteinExistence type="predicted"/>
<feature type="domain" description="Hda lid" evidence="1">
    <location>
        <begin position="159"/>
        <end position="220"/>
    </location>
</feature>
<dbReference type="PANTHER" id="PTHR30050:SF5">
    <property type="entry name" value="DNAA REGULATORY INACTIVATOR HDA"/>
    <property type="match status" value="1"/>
</dbReference>
<sequence length="243" mass="26188">MSGPRQLPLPLAHRPALAADDFLVAEGNRAAVAWLDRWPDWPAPALTIIGPEGAGKTHLARIFAERTGAPIFEGRRLARAALSPLVEGAPAAVVLDDGDQVPDWTILFHLYNILAGRAGHLLIMARSAPSRWPIDLPDLRSRLLTAPVAAIEPPGDELLAAVLAKHFSDRGIAVDPDVVGFLAIRIERSFAAAQSVVGVIDRHALAVGRRITLPLVRAALPELVRDADDRRAGLESNQRHESH</sequence>
<protein>
    <submittedName>
        <fullName evidence="2">DnaA protein</fullName>
    </submittedName>
</protein>
<dbReference type="PANTHER" id="PTHR30050">
    <property type="entry name" value="CHROMOSOMAL REPLICATION INITIATOR PROTEIN DNAA"/>
    <property type="match status" value="1"/>
</dbReference>
<dbReference type="InterPro" id="IPR027417">
    <property type="entry name" value="P-loop_NTPase"/>
</dbReference>
<gene>
    <name evidence="2" type="ORF">EDC65_1280</name>
</gene>
<dbReference type="SUPFAM" id="SSF52540">
    <property type="entry name" value="P-loop containing nucleoside triphosphate hydrolases"/>
    <property type="match status" value="1"/>
</dbReference>
<keyword evidence="3" id="KW-1185">Reference proteome</keyword>
<dbReference type="RefSeq" id="WP_123688885.1">
    <property type="nucleotide sequence ID" value="NZ_AP019700.1"/>
</dbReference>
<evidence type="ECO:0000259" key="1">
    <source>
        <dbReference type="Pfam" id="PF22688"/>
    </source>
</evidence>
<organism evidence="2 3">
    <name type="scientific">Stella humosa</name>
    <dbReference type="NCBI Taxonomy" id="94"/>
    <lineage>
        <taxon>Bacteria</taxon>
        <taxon>Pseudomonadati</taxon>
        <taxon>Pseudomonadota</taxon>
        <taxon>Alphaproteobacteria</taxon>
        <taxon>Rhodospirillales</taxon>
        <taxon>Stellaceae</taxon>
        <taxon>Stella</taxon>
    </lineage>
</organism>
<dbReference type="EMBL" id="RJKX01000013">
    <property type="protein sequence ID" value="ROP99501.1"/>
    <property type="molecule type" value="Genomic_DNA"/>
</dbReference>
<comment type="caution">
    <text evidence="2">The sequence shown here is derived from an EMBL/GenBank/DDBJ whole genome shotgun (WGS) entry which is preliminary data.</text>
</comment>
<dbReference type="GO" id="GO:0003688">
    <property type="term" value="F:DNA replication origin binding"/>
    <property type="evidence" value="ECO:0007669"/>
    <property type="project" value="TreeGrafter"/>
</dbReference>
<accession>A0A3N1M1C0</accession>
<dbReference type="Pfam" id="PF22688">
    <property type="entry name" value="Hda_lid"/>
    <property type="match status" value="1"/>
</dbReference>
<evidence type="ECO:0000313" key="3">
    <source>
        <dbReference type="Proteomes" id="UP000278222"/>
    </source>
</evidence>
<dbReference type="InterPro" id="IPR055199">
    <property type="entry name" value="Hda_lid"/>
</dbReference>
<reference evidence="2 3" key="1">
    <citation type="submission" date="2018-11" db="EMBL/GenBank/DDBJ databases">
        <title>Genomic Encyclopedia of Type Strains, Phase IV (KMG-IV): sequencing the most valuable type-strain genomes for metagenomic binning, comparative biology and taxonomic classification.</title>
        <authorList>
            <person name="Goeker M."/>
        </authorList>
    </citation>
    <scope>NUCLEOTIDE SEQUENCE [LARGE SCALE GENOMIC DNA]</scope>
    <source>
        <strain evidence="2 3">DSM 5900</strain>
    </source>
</reference>
<dbReference type="GO" id="GO:0006270">
    <property type="term" value="P:DNA replication initiation"/>
    <property type="evidence" value="ECO:0007669"/>
    <property type="project" value="TreeGrafter"/>
</dbReference>
<dbReference type="OrthoDB" id="7390113at2"/>
<evidence type="ECO:0000313" key="2">
    <source>
        <dbReference type="EMBL" id="ROP99501.1"/>
    </source>
</evidence>
<dbReference type="AlphaFoldDB" id="A0A3N1M1C0"/>
<dbReference type="Gene3D" id="3.40.50.300">
    <property type="entry name" value="P-loop containing nucleotide triphosphate hydrolases"/>
    <property type="match status" value="1"/>
</dbReference>
<dbReference type="GO" id="GO:0005886">
    <property type="term" value="C:plasma membrane"/>
    <property type="evidence" value="ECO:0007669"/>
    <property type="project" value="TreeGrafter"/>
</dbReference>
<name>A0A3N1M1C0_9PROT</name>
<dbReference type="Gene3D" id="1.10.8.60">
    <property type="match status" value="1"/>
</dbReference>